<evidence type="ECO:0008006" key="2">
    <source>
        <dbReference type="Google" id="ProtNLM"/>
    </source>
</evidence>
<comment type="caution">
    <text evidence="1">The sequence shown here is derived from an EMBL/GenBank/DDBJ whole genome shotgun (WGS) entry which is preliminary data.</text>
</comment>
<accession>X1JI54</accession>
<reference evidence="1" key="1">
    <citation type="journal article" date="2014" name="Front. Microbiol.">
        <title>High frequency of phylogenetically diverse reductive dehalogenase-homologous genes in deep subseafloor sedimentary metagenomes.</title>
        <authorList>
            <person name="Kawai M."/>
            <person name="Futagami T."/>
            <person name="Toyoda A."/>
            <person name="Takaki Y."/>
            <person name="Nishi S."/>
            <person name="Hori S."/>
            <person name="Arai W."/>
            <person name="Tsubouchi T."/>
            <person name="Morono Y."/>
            <person name="Uchiyama I."/>
            <person name="Ito T."/>
            <person name="Fujiyama A."/>
            <person name="Inagaki F."/>
            <person name="Takami H."/>
        </authorList>
    </citation>
    <scope>NUCLEOTIDE SEQUENCE</scope>
    <source>
        <strain evidence="1">Expedition CK06-06</strain>
    </source>
</reference>
<organism evidence="1">
    <name type="scientific">marine sediment metagenome</name>
    <dbReference type="NCBI Taxonomy" id="412755"/>
    <lineage>
        <taxon>unclassified sequences</taxon>
        <taxon>metagenomes</taxon>
        <taxon>ecological metagenomes</taxon>
    </lineage>
</organism>
<dbReference type="EMBL" id="BARU01025692">
    <property type="protein sequence ID" value="GAH69423.1"/>
    <property type="molecule type" value="Genomic_DNA"/>
</dbReference>
<name>X1JI54_9ZZZZ</name>
<protein>
    <recommendedName>
        <fullName evidence="2">Chorismate synthase</fullName>
    </recommendedName>
</protein>
<gene>
    <name evidence="1" type="ORF">S03H2_41367</name>
</gene>
<evidence type="ECO:0000313" key="1">
    <source>
        <dbReference type="EMBL" id="GAH69423.1"/>
    </source>
</evidence>
<feature type="non-terminal residue" evidence="1">
    <location>
        <position position="36"/>
    </location>
</feature>
<proteinExistence type="predicted"/>
<dbReference type="AlphaFoldDB" id="X1JI54"/>
<sequence length="36" mass="4007">MYPLIFIAEMIKLGDNTFGKIFKITSFGESHGMLVG</sequence>